<dbReference type="SMART" id="SM00175">
    <property type="entry name" value="RAB"/>
    <property type="match status" value="1"/>
</dbReference>
<dbReference type="Gene3D" id="3.40.50.300">
    <property type="entry name" value="P-loop containing nucleotide triphosphate hydrolases"/>
    <property type="match status" value="1"/>
</dbReference>
<dbReference type="PROSITE" id="PS51419">
    <property type="entry name" value="RAB"/>
    <property type="match status" value="1"/>
</dbReference>
<dbReference type="PROSITE" id="PS51420">
    <property type="entry name" value="RHO"/>
    <property type="match status" value="1"/>
</dbReference>
<sequence length="1435" mass="163180">MSSECEFKNQDNLVNHQVTINNPIESSDVLKIENIEERTDDVNRDSKVEKGSNMICLNKGDLSSENVSDSSSLEAESATFNDDSDQDHQNHSFKNESQSANQAADDDDEIEDEDEETTAQPLSHLSSERNSSKNLYEANSGSTGTFRIDHLQQSSNASNEINSSKMDSIHGEKYADMEIVSKNCDELGVYKWKEFQSMKVKTFTIDEYQRFRVPFSIGWKRELVLRCTGSTADKKAGDVYYHAPNGACKLRSNVEMNQYLKRHPQITNLTIDNFTFAKQPIYRPPDEIVRHAMQRGTNSVDRPFVFYPQLRSKNMPNSRTDEISPLSSSIDRSSLNNSLIVNEDSNGPDANSDGILGRGKRKRVMPSRYDDNEIDLIPMNKRNKFNNQQRESHSNSNSNDAFSPHSKTSGHTTKSVSSERRKVLPVQPIHSGGIEMKSENDEKEYIASNSSFKEDYADKDRSLKMKIVKQSNGNRRIDTNSNEDFHSNETKSQKNSDNFEKSSLNESLVSKIYTEDQYCTSDDQQIVPIDKIENAESEYQNQNYRQPCSNNCPGRRNMVPNLMCYRCFCLYHLDCVPDGIFLKNPKVFVCPNCLTDGDKEIDDSSMINQKPIETVVSDVIPSDYIENDFQSSIEADLKTGVSSQRNKLKNFLSENDSLMNNREKFPANKSIKIQPKKPSIKSDSHPTLLLNGFHSKQQNFMTQSSSLPHLKTNGLNLKKKSRKFEKNHSLFNRNKLISLANSSSQGTTNLQPSINHVYRIAQGVNGNMVVLKDKTQPINSILQPSSDNSSINYLKRATKLLNEKQFLIDTAVQQMARKEYYSTLRNGEDEINSKTSSFKLVEPINMSSKWFNYLQRKNNVLNQLKSTALIITKLVEYLDFKDCLSLRQTDRQLNHILSARCVWEKMRLCGITISNWNYFGQNIIAEKFVKFIDFTGIKIPTLKTCVMEQKSAKSMSRNDKICDFWRNFSTIHACLEHVETLKFGSLPLFVINGFLEFNYSKHQSNLRHLSIMNLFDHDSPNEPCSLEFFPAIGCLKNSLQSLILESKNGFVLHEVEHLNSITANIEHLNLEVFRCTSFNNLTANQFAQLFSSFNFLKLKHLSIGSCRNWFDSTESSNSLLNNLRKFNNVLSLHLSQIDISSNSIALAALFESLIIVERLFLDKLIIHQSGKTSWSSLSAIFKSLPLNEIRLSTSDPFTNRAVFDTLIQLFLKHKINLVGDRNNRRRGQMLCSDFFFDYLFKLLLIGDSGVGKSCLLLRFADDTYTESYISTIGVDFKIRTIELDGKTIKLQIWDTAGQERFRTITSSYYRGAHGIIVVYDVTDMDTFHNVKHWLQEIERYACDNVKKFLIGNKADVTGKKVVDFATAKEFADNLGIPFIETSAKNATNVEQAFLMMASEIKASVGPSDKEVRESVGQTINPGKTTAVNQKSSSCC</sequence>
<protein>
    <submittedName>
        <fullName evidence="7">Ras-related protein Rab-1A-like protein</fullName>
    </submittedName>
</protein>
<dbReference type="Gene3D" id="3.30.890.10">
    <property type="entry name" value="Methyl-cpg-binding Protein 2, Chain A"/>
    <property type="match status" value="1"/>
</dbReference>
<dbReference type="InterPro" id="IPR057289">
    <property type="entry name" value="Rab1/Ypt1"/>
</dbReference>
<accession>A0A132A0Z0</accession>
<dbReference type="InterPro" id="IPR016177">
    <property type="entry name" value="DNA-bd_dom_sf"/>
</dbReference>
<comment type="caution">
    <text evidence="7">The sequence shown here is derived from an EMBL/GenBank/DDBJ whole genome shotgun (WGS) entry which is preliminary data.</text>
</comment>
<keyword evidence="3" id="KW-0342">GTP-binding</keyword>
<feature type="compositionally biased region" description="Low complexity" evidence="6">
    <location>
        <begin position="61"/>
        <end position="74"/>
    </location>
</feature>
<feature type="region of interest" description="Disordered" evidence="6">
    <location>
        <begin position="311"/>
        <end position="442"/>
    </location>
</feature>
<evidence type="ECO:0000313" key="8">
    <source>
        <dbReference type="Proteomes" id="UP000616769"/>
    </source>
</evidence>
<dbReference type="Pfam" id="PF01429">
    <property type="entry name" value="MBD"/>
    <property type="match status" value="1"/>
</dbReference>
<dbReference type="Pfam" id="PF00071">
    <property type="entry name" value="Ras"/>
    <property type="match status" value="1"/>
</dbReference>
<keyword evidence="2" id="KW-0547">Nucleotide-binding</keyword>
<dbReference type="PROSITE" id="PS50982">
    <property type="entry name" value="MBD"/>
    <property type="match status" value="1"/>
</dbReference>
<evidence type="ECO:0000313" key="7">
    <source>
        <dbReference type="EMBL" id="KPM04215.1"/>
    </source>
</evidence>
<dbReference type="VEuPathDB" id="VectorBase:SSCA005747"/>
<feature type="compositionally biased region" description="Low complexity" evidence="6">
    <location>
        <begin position="323"/>
        <end position="340"/>
    </location>
</feature>
<keyword evidence="5" id="KW-0636">Prenylation</keyword>
<evidence type="ECO:0000256" key="3">
    <source>
        <dbReference type="ARBA" id="ARBA00023134"/>
    </source>
</evidence>
<dbReference type="InterPro" id="IPR050227">
    <property type="entry name" value="Rab"/>
</dbReference>
<dbReference type="InterPro" id="IPR001739">
    <property type="entry name" value="Methyl_CpG_DNA-bd"/>
</dbReference>
<dbReference type="NCBIfam" id="TIGR00231">
    <property type="entry name" value="small_GTP"/>
    <property type="match status" value="1"/>
</dbReference>
<dbReference type="InterPro" id="IPR005225">
    <property type="entry name" value="Small_GTP-bd"/>
</dbReference>
<gene>
    <name evidence="7" type="ORF">QR98_0026580</name>
</gene>
<keyword evidence="4" id="KW-0449">Lipoprotein</keyword>
<dbReference type="InterPro" id="IPR001806">
    <property type="entry name" value="Small_GTPase"/>
</dbReference>
<evidence type="ECO:0000256" key="5">
    <source>
        <dbReference type="ARBA" id="ARBA00023289"/>
    </source>
</evidence>
<dbReference type="GO" id="GO:0003924">
    <property type="term" value="F:GTPase activity"/>
    <property type="evidence" value="ECO:0007669"/>
    <property type="project" value="InterPro"/>
</dbReference>
<feature type="region of interest" description="Disordered" evidence="6">
    <location>
        <begin position="467"/>
        <end position="501"/>
    </location>
</feature>
<dbReference type="EMBL" id="JXLN01007793">
    <property type="protein sequence ID" value="KPM04215.1"/>
    <property type="molecule type" value="Genomic_DNA"/>
</dbReference>
<evidence type="ECO:0000256" key="4">
    <source>
        <dbReference type="ARBA" id="ARBA00023288"/>
    </source>
</evidence>
<feature type="compositionally biased region" description="Polar residues" evidence="6">
    <location>
        <begin position="385"/>
        <end position="416"/>
    </location>
</feature>
<dbReference type="SMART" id="SM00391">
    <property type="entry name" value="MBD"/>
    <property type="match status" value="1"/>
</dbReference>
<dbReference type="CDD" id="cd01869">
    <property type="entry name" value="Rab1_Ypt1"/>
    <property type="match status" value="1"/>
</dbReference>
<evidence type="ECO:0000256" key="2">
    <source>
        <dbReference type="ARBA" id="ARBA00022741"/>
    </source>
</evidence>
<feature type="compositionally biased region" description="Acidic residues" evidence="6">
    <location>
        <begin position="104"/>
        <end position="117"/>
    </location>
</feature>
<dbReference type="Proteomes" id="UP000616769">
    <property type="component" value="Unassembled WGS sequence"/>
</dbReference>
<dbReference type="SMART" id="SM00176">
    <property type="entry name" value="RAN"/>
    <property type="match status" value="1"/>
</dbReference>
<comment type="similarity">
    <text evidence="1">Belongs to the small GTPase superfamily. Rab family.</text>
</comment>
<feature type="compositionally biased region" description="Basic and acidic residues" evidence="6">
    <location>
        <begin position="475"/>
        <end position="500"/>
    </location>
</feature>
<dbReference type="SMART" id="SM00174">
    <property type="entry name" value="RHO"/>
    <property type="match status" value="1"/>
</dbReference>
<evidence type="ECO:0000256" key="6">
    <source>
        <dbReference type="SAM" id="MobiDB-lite"/>
    </source>
</evidence>
<dbReference type="PROSITE" id="PS51421">
    <property type="entry name" value="RAS"/>
    <property type="match status" value="1"/>
</dbReference>
<dbReference type="SMART" id="SM00173">
    <property type="entry name" value="RAS"/>
    <property type="match status" value="1"/>
</dbReference>
<dbReference type="SMART" id="SM00177">
    <property type="entry name" value="ARF"/>
    <property type="match status" value="1"/>
</dbReference>
<dbReference type="GO" id="GO:0003677">
    <property type="term" value="F:DNA binding"/>
    <property type="evidence" value="ECO:0007669"/>
    <property type="project" value="InterPro"/>
</dbReference>
<feature type="compositionally biased region" description="Polar residues" evidence="6">
    <location>
        <begin position="1415"/>
        <end position="1435"/>
    </location>
</feature>
<name>A0A132A0Z0_SARSC</name>
<proteinExistence type="inferred from homology"/>
<dbReference type="SUPFAM" id="SSF52540">
    <property type="entry name" value="P-loop containing nucleoside triphosphate hydrolases"/>
    <property type="match status" value="1"/>
</dbReference>
<dbReference type="OrthoDB" id="9989112at2759"/>
<feature type="region of interest" description="Disordered" evidence="6">
    <location>
        <begin position="59"/>
        <end position="138"/>
    </location>
</feature>
<organism evidence="7 8">
    <name type="scientific">Sarcoptes scabiei</name>
    <name type="common">Itch mite</name>
    <name type="synonym">Acarus scabiei</name>
    <dbReference type="NCBI Taxonomy" id="52283"/>
    <lineage>
        <taxon>Eukaryota</taxon>
        <taxon>Metazoa</taxon>
        <taxon>Ecdysozoa</taxon>
        <taxon>Arthropoda</taxon>
        <taxon>Chelicerata</taxon>
        <taxon>Arachnida</taxon>
        <taxon>Acari</taxon>
        <taxon>Acariformes</taxon>
        <taxon>Sarcoptiformes</taxon>
        <taxon>Astigmata</taxon>
        <taxon>Psoroptidia</taxon>
        <taxon>Sarcoptoidea</taxon>
        <taxon>Sarcoptidae</taxon>
        <taxon>Sarcoptinae</taxon>
        <taxon>Sarcoptes</taxon>
    </lineage>
</organism>
<dbReference type="SUPFAM" id="SSF54171">
    <property type="entry name" value="DNA-binding domain"/>
    <property type="match status" value="1"/>
</dbReference>
<evidence type="ECO:0000256" key="1">
    <source>
        <dbReference type="ARBA" id="ARBA00006270"/>
    </source>
</evidence>
<dbReference type="PRINTS" id="PR00449">
    <property type="entry name" value="RASTRNSFRMNG"/>
</dbReference>
<dbReference type="InterPro" id="IPR027417">
    <property type="entry name" value="P-loop_NTPase"/>
</dbReference>
<dbReference type="FunFam" id="3.40.50.300:FF:001447">
    <property type="entry name" value="Ras-related protein Rab-1B"/>
    <property type="match status" value="1"/>
</dbReference>
<feature type="region of interest" description="Disordered" evidence="6">
    <location>
        <begin position="1405"/>
        <end position="1435"/>
    </location>
</feature>
<dbReference type="GO" id="GO:0005525">
    <property type="term" value="F:GTP binding"/>
    <property type="evidence" value="ECO:0007669"/>
    <property type="project" value="UniProtKB-KW"/>
</dbReference>
<dbReference type="CDD" id="cd00122">
    <property type="entry name" value="MBD"/>
    <property type="match status" value="1"/>
</dbReference>
<reference evidence="7 8" key="1">
    <citation type="journal article" date="2015" name="Parasit. Vectors">
        <title>Draft genome of the scabies mite.</title>
        <authorList>
            <person name="Rider S.D.Jr."/>
            <person name="Morgan M.S."/>
            <person name="Arlian L.G."/>
        </authorList>
    </citation>
    <scope>NUCLEOTIDE SEQUENCE [LARGE SCALE GENOMIC DNA]</scope>
    <source>
        <strain evidence="7">Arlian Lab</strain>
    </source>
</reference>
<dbReference type="PANTHER" id="PTHR47977">
    <property type="entry name" value="RAS-RELATED PROTEIN RAB"/>
    <property type="match status" value="1"/>
</dbReference>